<dbReference type="GO" id="GO:0007018">
    <property type="term" value="P:microtubule-based movement"/>
    <property type="evidence" value="ECO:0007669"/>
    <property type="project" value="InterPro"/>
</dbReference>
<dbReference type="GO" id="GO:0005524">
    <property type="term" value="F:ATP binding"/>
    <property type="evidence" value="ECO:0007669"/>
    <property type="project" value="InterPro"/>
</dbReference>
<dbReference type="Proteomes" id="UP000694892">
    <property type="component" value="Chromosome 5L"/>
</dbReference>
<dbReference type="GO" id="GO:0008017">
    <property type="term" value="F:microtubule binding"/>
    <property type="evidence" value="ECO:0007669"/>
    <property type="project" value="InterPro"/>
</dbReference>
<protein>
    <recommendedName>
        <fullName evidence="2">Kinesin motor domain-containing protein</fullName>
    </recommendedName>
</protein>
<organism evidence="3 4">
    <name type="scientific">Xenopus laevis</name>
    <name type="common">African clawed frog</name>
    <dbReference type="NCBI Taxonomy" id="8355"/>
    <lineage>
        <taxon>Eukaryota</taxon>
        <taxon>Metazoa</taxon>
        <taxon>Chordata</taxon>
        <taxon>Craniata</taxon>
        <taxon>Vertebrata</taxon>
        <taxon>Euteleostomi</taxon>
        <taxon>Amphibia</taxon>
        <taxon>Batrachia</taxon>
        <taxon>Anura</taxon>
        <taxon>Pipoidea</taxon>
        <taxon>Pipidae</taxon>
        <taxon>Xenopodinae</taxon>
        <taxon>Xenopus</taxon>
        <taxon>Xenopus</taxon>
    </lineage>
</organism>
<comment type="caution">
    <text evidence="1">Lacks conserved residue(s) required for the propagation of feature annotation.</text>
</comment>
<dbReference type="EMBL" id="CM004474">
    <property type="protein sequence ID" value="OCT79545.1"/>
    <property type="molecule type" value="Genomic_DNA"/>
</dbReference>
<proteinExistence type="inferred from homology"/>
<evidence type="ECO:0000259" key="2">
    <source>
        <dbReference type="PROSITE" id="PS50067"/>
    </source>
</evidence>
<comment type="similarity">
    <text evidence="1">Belongs to the TRAFAC class myosin-kinesin ATPase superfamily. Kinesin family.</text>
</comment>
<dbReference type="InterPro" id="IPR001752">
    <property type="entry name" value="Kinesin_motor_dom"/>
</dbReference>
<feature type="domain" description="Kinesin motor" evidence="2">
    <location>
        <begin position="1"/>
        <end position="54"/>
    </location>
</feature>
<name>A0A974CVH0_XENLA</name>
<dbReference type="AlphaFoldDB" id="A0A974CVH0"/>
<evidence type="ECO:0000256" key="1">
    <source>
        <dbReference type="PROSITE-ProRule" id="PRU00283"/>
    </source>
</evidence>
<sequence length="54" mass="6315">IYSVSNEEASASSLEILVPRDLADGFVNNKRESYKFRFQETFDQDVKQDTIFEH</sequence>
<feature type="non-terminal residue" evidence="3">
    <location>
        <position position="1"/>
    </location>
</feature>
<accession>A0A974CVH0</accession>
<dbReference type="GO" id="GO:0003777">
    <property type="term" value="F:microtubule motor activity"/>
    <property type="evidence" value="ECO:0007669"/>
    <property type="project" value="InterPro"/>
</dbReference>
<evidence type="ECO:0000313" key="4">
    <source>
        <dbReference type="Proteomes" id="UP000694892"/>
    </source>
</evidence>
<gene>
    <name evidence="3" type="ORF">XELAEV_180263553mg</name>
</gene>
<evidence type="ECO:0000313" key="3">
    <source>
        <dbReference type="EMBL" id="OCT79545.1"/>
    </source>
</evidence>
<feature type="non-terminal residue" evidence="3">
    <location>
        <position position="54"/>
    </location>
</feature>
<dbReference type="PROSITE" id="PS50067">
    <property type="entry name" value="KINESIN_MOTOR_2"/>
    <property type="match status" value="1"/>
</dbReference>
<dbReference type="OMA" id="YCKILPT"/>
<reference evidence="4" key="1">
    <citation type="journal article" date="2016" name="Nature">
        <title>Genome evolution in the allotetraploid frog Xenopus laevis.</title>
        <authorList>
            <person name="Session A.M."/>
            <person name="Uno Y."/>
            <person name="Kwon T."/>
            <person name="Chapman J.A."/>
            <person name="Toyoda A."/>
            <person name="Takahashi S."/>
            <person name="Fukui A."/>
            <person name="Hikosaka A."/>
            <person name="Suzuki A."/>
            <person name="Kondo M."/>
            <person name="van Heeringen S.J."/>
            <person name="Quigley I."/>
            <person name="Heinz S."/>
            <person name="Ogino H."/>
            <person name="Ochi H."/>
            <person name="Hellsten U."/>
            <person name="Lyons J.B."/>
            <person name="Simakov O."/>
            <person name="Putnam N."/>
            <person name="Stites J."/>
            <person name="Kuroki Y."/>
            <person name="Tanaka T."/>
            <person name="Michiue T."/>
            <person name="Watanabe M."/>
            <person name="Bogdanovic O."/>
            <person name="Lister R."/>
            <person name="Georgiou G."/>
            <person name="Paranjpe S.S."/>
            <person name="van Kruijsbergen I."/>
            <person name="Shu S."/>
            <person name="Carlson J."/>
            <person name="Kinoshita T."/>
            <person name="Ohta Y."/>
            <person name="Mawaribuchi S."/>
            <person name="Jenkins J."/>
            <person name="Grimwood J."/>
            <person name="Schmutz J."/>
            <person name="Mitros T."/>
            <person name="Mozaffari S.V."/>
            <person name="Suzuki Y."/>
            <person name="Haramoto Y."/>
            <person name="Yamamoto T.S."/>
            <person name="Takagi C."/>
            <person name="Heald R."/>
            <person name="Miller K."/>
            <person name="Haudenschild C."/>
            <person name="Kitzman J."/>
            <person name="Nakayama T."/>
            <person name="Izutsu Y."/>
            <person name="Robert J."/>
            <person name="Fortriede J."/>
            <person name="Burns K."/>
            <person name="Lotay V."/>
            <person name="Karimi K."/>
            <person name="Yasuoka Y."/>
            <person name="Dichmann D.S."/>
            <person name="Flajnik M.F."/>
            <person name="Houston D.W."/>
            <person name="Shendure J."/>
            <person name="DuPasquier L."/>
            <person name="Vize P.D."/>
            <person name="Zorn A.M."/>
            <person name="Ito M."/>
            <person name="Marcotte E.M."/>
            <person name="Wallingford J.B."/>
            <person name="Ito Y."/>
            <person name="Asashima M."/>
            <person name="Ueno N."/>
            <person name="Matsuda Y."/>
            <person name="Veenstra G.J."/>
            <person name="Fujiyama A."/>
            <person name="Harland R.M."/>
            <person name="Taira M."/>
            <person name="Rokhsar D.S."/>
        </authorList>
    </citation>
    <scope>NUCLEOTIDE SEQUENCE [LARGE SCALE GENOMIC DNA]</scope>
    <source>
        <strain evidence="4">J</strain>
    </source>
</reference>